<feature type="transmembrane region" description="Helical" evidence="10">
    <location>
        <begin position="24"/>
        <end position="51"/>
    </location>
</feature>
<evidence type="ECO:0000313" key="11">
    <source>
        <dbReference type="EMBL" id="MDT0344768.1"/>
    </source>
</evidence>
<dbReference type="RefSeq" id="WP_311705895.1">
    <property type="nucleotide sequence ID" value="NZ_JAVREL010000011.1"/>
</dbReference>
<evidence type="ECO:0000256" key="6">
    <source>
        <dbReference type="ARBA" id="ARBA00022692"/>
    </source>
</evidence>
<comment type="caution">
    <text evidence="11">The sequence shown here is derived from an EMBL/GenBank/DDBJ whole genome shotgun (WGS) entry which is preliminary data.</text>
</comment>
<keyword evidence="8" id="KW-0764">Sulfate transport</keyword>
<evidence type="ECO:0000256" key="9">
    <source>
        <dbReference type="ARBA" id="ARBA00023136"/>
    </source>
</evidence>
<accession>A0ABU2MV95</accession>
<dbReference type="InterPro" id="IPR050480">
    <property type="entry name" value="CysZ-like"/>
</dbReference>
<keyword evidence="6 10" id="KW-0812">Transmembrane</keyword>
<dbReference type="PANTHER" id="PTHR37468">
    <property type="entry name" value="SULFATE TRANSPORTER CYSZ"/>
    <property type="match status" value="1"/>
</dbReference>
<sequence>MRDVAAGIRYLAQGQRWVFTHRRWLAIGLVPALIALVLYAAALVLLALYAGDIASWATPFADDWDETWRSLLRTTFALLLFAFGLLLAVITFTAVTLLIGDPFYEALAEAVERTEGGGPASPGRPLWAELWTSLRDSVQVLLRVLAFTVPLFVLGFVPLLGQTVVPALGFAVSGFFLTVELSSVAMTRRGIPVSERMRLLRGRLGLALGFGVPLVLLFLLPLVAVVLMPGAVAGATLLARDLAGRPLPVE</sequence>
<feature type="transmembrane region" description="Helical" evidence="10">
    <location>
        <begin position="206"/>
        <end position="228"/>
    </location>
</feature>
<comment type="subcellular location">
    <subcellularLocation>
        <location evidence="1">Membrane</location>
        <topology evidence="1">Multi-pass membrane protein</topology>
    </subcellularLocation>
</comment>
<name>A0ABU2MV95_9ACTN</name>
<dbReference type="PANTHER" id="PTHR37468:SF1">
    <property type="entry name" value="SULFATE TRANSPORTER CYSZ"/>
    <property type="match status" value="1"/>
</dbReference>
<evidence type="ECO:0000256" key="8">
    <source>
        <dbReference type="ARBA" id="ARBA00023032"/>
    </source>
</evidence>
<organism evidence="11 12">
    <name type="scientific">Streptomyces litchfieldiae</name>
    <dbReference type="NCBI Taxonomy" id="3075543"/>
    <lineage>
        <taxon>Bacteria</taxon>
        <taxon>Bacillati</taxon>
        <taxon>Actinomycetota</taxon>
        <taxon>Actinomycetes</taxon>
        <taxon>Kitasatosporales</taxon>
        <taxon>Streptomycetaceae</taxon>
        <taxon>Streptomyces</taxon>
    </lineage>
</organism>
<keyword evidence="2" id="KW-0813">Transport</keyword>
<dbReference type="Proteomes" id="UP001183246">
    <property type="component" value="Unassembled WGS sequence"/>
</dbReference>
<keyword evidence="9 10" id="KW-0472">Membrane</keyword>
<proteinExistence type="predicted"/>
<dbReference type="EMBL" id="JAVREL010000011">
    <property type="protein sequence ID" value="MDT0344768.1"/>
    <property type="molecule type" value="Genomic_DNA"/>
</dbReference>
<evidence type="ECO:0000256" key="2">
    <source>
        <dbReference type="ARBA" id="ARBA00022448"/>
    </source>
</evidence>
<feature type="transmembrane region" description="Helical" evidence="10">
    <location>
        <begin position="140"/>
        <end position="161"/>
    </location>
</feature>
<keyword evidence="3" id="KW-1003">Cell membrane</keyword>
<evidence type="ECO:0000256" key="7">
    <source>
        <dbReference type="ARBA" id="ARBA00022989"/>
    </source>
</evidence>
<reference evidence="12" key="1">
    <citation type="submission" date="2023-07" db="EMBL/GenBank/DDBJ databases">
        <title>30 novel species of actinomycetes from the DSMZ collection.</title>
        <authorList>
            <person name="Nouioui I."/>
        </authorList>
    </citation>
    <scope>NUCLEOTIDE SEQUENCE [LARGE SCALE GENOMIC DNA]</scope>
    <source>
        <strain evidence="12">DSM 44938</strain>
    </source>
</reference>
<feature type="transmembrane region" description="Helical" evidence="10">
    <location>
        <begin position="71"/>
        <end position="99"/>
    </location>
</feature>
<evidence type="ECO:0000256" key="3">
    <source>
        <dbReference type="ARBA" id="ARBA00022475"/>
    </source>
</evidence>
<evidence type="ECO:0000256" key="10">
    <source>
        <dbReference type="SAM" id="Phobius"/>
    </source>
</evidence>
<dbReference type="InterPro" id="IPR059112">
    <property type="entry name" value="CysZ/EI24"/>
</dbReference>
<evidence type="ECO:0000313" key="12">
    <source>
        <dbReference type="Proteomes" id="UP001183246"/>
    </source>
</evidence>
<keyword evidence="4" id="KW-0997">Cell inner membrane</keyword>
<keyword evidence="7 10" id="KW-1133">Transmembrane helix</keyword>
<evidence type="ECO:0000256" key="4">
    <source>
        <dbReference type="ARBA" id="ARBA00022519"/>
    </source>
</evidence>
<keyword evidence="5" id="KW-0028">Amino-acid biosynthesis</keyword>
<evidence type="ECO:0000256" key="1">
    <source>
        <dbReference type="ARBA" id="ARBA00004141"/>
    </source>
</evidence>
<evidence type="ECO:0000256" key="5">
    <source>
        <dbReference type="ARBA" id="ARBA00022605"/>
    </source>
</evidence>
<protein>
    <submittedName>
        <fullName evidence="11">EI24 domain-containing protein</fullName>
    </submittedName>
</protein>
<keyword evidence="12" id="KW-1185">Reference proteome</keyword>
<gene>
    <name evidence="11" type="ORF">RM590_19435</name>
</gene>
<feature type="transmembrane region" description="Helical" evidence="10">
    <location>
        <begin position="167"/>
        <end position="185"/>
    </location>
</feature>
<dbReference type="Pfam" id="PF07264">
    <property type="entry name" value="EI24"/>
    <property type="match status" value="1"/>
</dbReference>